<dbReference type="InterPro" id="IPR010129">
    <property type="entry name" value="T1SS_HlyD"/>
</dbReference>
<dbReference type="InterPro" id="IPR058982">
    <property type="entry name" value="Beta-barrel_AprE"/>
</dbReference>
<dbReference type="NCBIfam" id="TIGR01843">
    <property type="entry name" value="type_I_hlyD"/>
    <property type="match status" value="1"/>
</dbReference>
<organism evidence="13">
    <name type="scientific">Sedimenticola thiotaurini</name>
    <dbReference type="NCBI Taxonomy" id="1543721"/>
    <lineage>
        <taxon>Bacteria</taxon>
        <taxon>Pseudomonadati</taxon>
        <taxon>Pseudomonadota</taxon>
        <taxon>Gammaproteobacteria</taxon>
        <taxon>Chromatiales</taxon>
        <taxon>Sedimenticolaceae</taxon>
        <taxon>Sedimenticola</taxon>
    </lineage>
</organism>
<dbReference type="PANTHER" id="PTHR30386:SF26">
    <property type="entry name" value="TRANSPORT PROTEIN COMB"/>
    <property type="match status" value="1"/>
</dbReference>
<dbReference type="PROSITE" id="PS00543">
    <property type="entry name" value="HLYD_FAMILY"/>
    <property type="match status" value="1"/>
</dbReference>
<dbReference type="Proteomes" id="UP000886251">
    <property type="component" value="Unassembled WGS sequence"/>
</dbReference>
<gene>
    <name evidence="13" type="ORF">ENI96_14175</name>
</gene>
<dbReference type="SUPFAM" id="SSF111369">
    <property type="entry name" value="HlyD-like secretion proteins"/>
    <property type="match status" value="1"/>
</dbReference>
<evidence type="ECO:0000256" key="4">
    <source>
        <dbReference type="ARBA" id="ARBA00022475"/>
    </source>
</evidence>
<feature type="transmembrane region" description="Helical" evidence="9">
    <location>
        <begin position="18"/>
        <end position="36"/>
    </location>
</feature>
<dbReference type="GO" id="GO:0015562">
    <property type="term" value="F:efflux transmembrane transporter activity"/>
    <property type="evidence" value="ECO:0007669"/>
    <property type="project" value="InterPro"/>
</dbReference>
<feature type="coiled-coil region" evidence="10">
    <location>
        <begin position="146"/>
        <end position="275"/>
    </location>
</feature>
<keyword evidence="6 9" id="KW-0812">Transmembrane</keyword>
<feature type="domain" description="AprE-like beta-barrel" evidence="12">
    <location>
        <begin position="317"/>
        <end position="407"/>
    </location>
</feature>
<keyword evidence="3 9" id="KW-0813">Transport</keyword>
<evidence type="ECO:0000256" key="6">
    <source>
        <dbReference type="ARBA" id="ARBA00022692"/>
    </source>
</evidence>
<dbReference type="GO" id="GO:0009306">
    <property type="term" value="P:protein secretion"/>
    <property type="evidence" value="ECO:0007669"/>
    <property type="project" value="InterPro"/>
</dbReference>
<dbReference type="InterPro" id="IPR050739">
    <property type="entry name" value="MFP"/>
</dbReference>
<feature type="domain" description="AprE-like long alpha-helical hairpin" evidence="11">
    <location>
        <begin position="93"/>
        <end position="275"/>
    </location>
</feature>
<dbReference type="Pfam" id="PF25994">
    <property type="entry name" value="HH_AprE"/>
    <property type="match status" value="1"/>
</dbReference>
<keyword evidence="5 9" id="KW-0997">Cell inner membrane</keyword>
<name>A0A831W4G2_9GAMM</name>
<evidence type="ECO:0000313" key="13">
    <source>
        <dbReference type="EMBL" id="HEB97564.1"/>
    </source>
</evidence>
<keyword evidence="8 9" id="KW-0472">Membrane</keyword>
<dbReference type="Pfam" id="PF26002">
    <property type="entry name" value="Beta-barrel_AprE"/>
    <property type="match status" value="1"/>
</dbReference>
<accession>A0A831W4G2</accession>
<evidence type="ECO:0000256" key="1">
    <source>
        <dbReference type="ARBA" id="ARBA00004377"/>
    </source>
</evidence>
<evidence type="ECO:0000256" key="5">
    <source>
        <dbReference type="ARBA" id="ARBA00022519"/>
    </source>
</evidence>
<dbReference type="Gene3D" id="2.40.30.170">
    <property type="match status" value="1"/>
</dbReference>
<evidence type="ECO:0000256" key="8">
    <source>
        <dbReference type="ARBA" id="ARBA00023136"/>
    </source>
</evidence>
<comment type="similarity">
    <text evidence="2 9">Belongs to the membrane fusion protein (MFP) (TC 8.A.1) family.</text>
</comment>
<dbReference type="InterPro" id="IPR006144">
    <property type="entry name" value="Secretion_HlyD_CS"/>
</dbReference>
<keyword evidence="10" id="KW-0175">Coiled coil</keyword>
<evidence type="ECO:0000256" key="2">
    <source>
        <dbReference type="ARBA" id="ARBA00009477"/>
    </source>
</evidence>
<evidence type="ECO:0000256" key="3">
    <source>
        <dbReference type="ARBA" id="ARBA00022448"/>
    </source>
</evidence>
<dbReference type="GO" id="GO:0005886">
    <property type="term" value="C:plasma membrane"/>
    <property type="evidence" value="ECO:0007669"/>
    <property type="project" value="UniProtKB-SubCell"/>
</dbReference>
<keyword evidence="7 9" id="KW-1133">Transmembrane helix</keyword>
<protein>
    <recommendedName>
        <fullName evidence="9">Membrane fusion protein (MFP) family protein</fullName>
    </recommendedName>
</protein>
<dbReference type="Gene3D" id="2.40.50.100">
    <property type="match status" value="1"/>
</dbReference>
<dbReference type="PANTHER" id="PTHR30386">
    <property type="entry name" value="MEMBRANE FUSION SUBUNIT OF EMRAB-TOLC MULTIDRUG EFFLUX PUMP"/>
    <property type="match status" value="1"/>
</dbReference>
<dbReference type="EMBL" id="DRKP01000180">
    <property type="protein sequence ID" value="HEB97564.1"/>
    <property type="molecule type" value="Genomic_DNA"/>
</dbReference>
<evidence type="ECO:0000256" key="7">
    <source>
        <dbReference type="ARBA" id="ARBA00022989"/>
    </source>
</evidence>
<dbReference type="AlphaFoldDB" id="A0A831W4G2"/>
<evidence type="ECO:0000259" key="11">
    <source>
        <dbReference type="Pfam" id="PF25994"/>
    </source>
</evidence>
<evidence type="ECO:0000256" key="10">
    <source>
        <dbReference type="SAM" id="Coils"/>
    </source>
</evidence>
<keyword evidence="4 9" id="KW-1003">Cell membrane</keyword>
<dbReference type="PRINTS" id="PR01490">
    <property type="entry name" value="RTXTOXIND"/>
</dbReference>
<reference evidence="13" key="1">
    <citation type="journal article" date="2020" name="mSystems">
        <title>Genome- and Community-Level Interaction Insights into Carbon Utilization and Element Cycling Functions of Hydrothermarchaeota in Hydrothermal Sediment.</title>
        <authorList>
            <person name="Zhou Z."/>
            <person name="Liu Y."/>
            <person name="Xu W."/>
            <person name="Pan J."/>
            <person name="Luo Z.H."/>
            <person name="Li M."/>
        </authorList>
    </citation>
    <scope>NUCLEOTIDE SEQUENCE [LARGE SCALE GENOMIC DNA]</scope>
    <source>
        <strain evidence="13">HyVt-443</strain>
    </source>
</reference>
<comment type="subcellular location">
    <subcellularLocation>
        <location evidence="1 9">Cell inner membrane</location>
        <topology evidence="1 9">Single-pass membrane protein</topology>
    </subcellularLocation>
</comment>
<proteinExistence type="inferred from homology"/>
<dbReference type="InterPro" id="IPR058781">
    <property type="entry name" value="HH_AprE-like"/>
</dbReference>
<evidence type="ECO:0000259" key="12">
    <source>
        <dbReference type="Pfam" id="PF26002"/>
    </source>
</evidence>
<comment type="caution">
    <text evidence="13">The sequence shown here is derived from an EMBL/GenBank/DDBJ whole genome shotgun (WGS) entry which is preliminary data.</text>
</comment>
<evidence type="ECO:0000256" key="9">
    <source>
        <dbReference type="RuleBase" id="RU365093"/>
    </source>
</evidence>
<sequence>MSDSAAAVLQETPRGGRLILWMTVLFVGVALAWASWATLDEVTSGVGQVIPSKHIQVIQNLEGGILAELLVSEGDTVEEGQVLLQIDDTRFSSSLRETRLAYYALRAKAARLQAEASGEAFQVPDEVAENYPGIVAQEQTLYQTRKKELEAGRSILREQHNQIRQELKELEAKSRSLRKTLELAKKELKMTQPLVAAGAVSEVEVLRLRRTVSELEGELESARLAIPRTRSRLAEAGKKIAESELRFRNEAHAELNEVNAELSKLGETSVALEDRVKRTAVRSPVKGTVKQIMVNTIGGVIQPGMDLMEIVPLEDYLLVEARVRPSDIAFLHPGQRAVVKITAYDFAIYGGLDGELEHISADTIKDEVDGESYYLVRVRTGKTHLGSDEHPLPIISGMQAEVDILTGKKSVMDYLLKPVLRARQKALRER</sequence>